<gene>
    <name evidence="8" type="ORF">ENM60_02145</name>
</gene>
<feature type="transmembrane region" description="Helical" evidence="6">
    <location>
        <begin position="170"/>
        <end position="203"/>
    </location>
</feature>
<evidence type="ECO:0000256" key="2">
    <source>
        <dbReference type="ARBA" id="ARBA00022475"/>
    </source>
</evidence>
<keyword evidence="2" id="KW-1003">Cell membrane</keyword>
<protein>
    <submittedName>
        <fullName evidence="8">Sodium:proton antiporter</fullName>
    </submittedName>
</protein>
<evidence type="ECO:0000256" key="5">
    <source>
        <dbReference type="ARBA" id="ARBA00023136"/>
    </source>
</evidence>
<keyword evidence="3 6" id="KW-0812">Transmembrane</keyword>
<feature type="domain" description="Na+/H+ antiporter MnhB subunit-related protein" evidence="7">
    <location>
        <begin position="108"/>
        <end position="250"/>
    </location>
</feature>
<evidence type="ECO:0000256" key="6">
    <source>
        <dbReference type="SAM" id="Phobius"/>
    </source>
</evidence>
<feature type="transmembrane region" description="Helical" evidence="6">
    <location>
        <begin position="223"/>
        <end position="256"/>
    </location>
</feature>
<feature type="transmembrane region" description="Helical" evidence="6">
    <location>
        <begin position="139"/>
        <end position="158"/>
    </location>
</feature>
<accession>A0A7J3XY34</accession>
<evidence type="ECO:0000259" key="7">
    <source>
        <dbReference type="Pfam" id="PF04039"/>
    </source>
</evidence>
<dbReference type="GO" id="GO:0005886">
    <property type="term" value="C:plasma membrane"/>
    <property type="evidence" value="ECO:0007669"/>
    <property type="project" value="UniProtKB-SubCell"/>
</dbReference>
<keyword evidence="4 6" id="KW-1133">Transmembrane helix</keyword>
<sequence>MKKQLEDIGLVLSILLGVLLTYYLVRANIVSLTYGNIPLANLYLLSVPDPVSPFTSRSPEVVTSVIWDQRGYDTYFETSVLFLAIIGVLYAAGSSSLVEKGSLIATVIPRVITKLLFPVIIAVAVSVALHGHLTPGGGFQGGSIFAVAPYMYLLIYGWSRLEGKGFRSNLLLFMRSLAVVLISLVGSIVLAIGFLTGVEAFLFQNQPKPPFSPIGYPAYIQLPWGGIFLFSGTLMILNVLEFTAVSTGFTLALMVIDSIAGGRE</sequence>
<evidence type="ECO:0000256" key="3">
    <source>
        <dbReference type="ARBA" id="ARBA00022692"/>
    </source>
</evidence>
<feature type="transmembrane region" description="Helical" evidence="6">
    <location>
        <begin position="111"/>
        <end position="133"/>
    </location>
</feature>
<comment type="caution">
    <text evidence="8">The sequence shown here is derived from an EMBL/GenBank/DDBJ whole genome shotgun (WGS) entry which is preliminary data.</text>
</comment>
<organism evidence="8">
    <name type="scientific">Thermogladius calderae</name>
    <dbReference type="NCBI Taxonomy" id="1200300"/>
    <lineage>
        <taxon>Archaea</taxon>
        <taxon>Thermoproteota</taxon>
        <taxon>Thermoprotei</taxon>
        <taxon>Desulfurococcales</taxon>
        <taxon>Desulfurococcaceae</taxon>
        <taxon>Thermogladius</taxon>
    </lineage>
</organism>
<reference evidence="8" key="1">
    <citation type="journal article" date="2020" name="mSystems">
        <title>Genome- and Community-Level Interaction Insights into Carbon Utilization and Element Cycling Functions of Hydrothermarchaeota in Hydrothermal Sediment.</title>
        <authorList>
            <person name="Zhou Z."/>
            <person name="Liu Y."/>
            <person name="Xu W."/>
            <person name="Pan J."/>
            <person name="Luo Z.H."/>
            <person name="Li M."/>
        </authorList>
    </citation>
    <scope>NUCLEOTIDE SEQUENCE [LARGE SCALE GENOMIC DNA]</scope>
    <source>
        <strain evidence="8">SpSt-110</strain>
    </source>
</reference>
<dbReference type="InterPro" id="IPR050622">
    <property type="entry name" value="CPA3_antiporter_subunitB"/>
</dbReference>
<dbReference type="InterPro" id="IPR007182">
    <property type="entry name" value="MnhB"/>
</dbReference>
<name>A0A7J3XY34_9CREN</name>
<dbReference type="Pfam" id="PF04039">
    <property type="entry name" value="MnhB"/>
    <property type="match status" value="1"/>
</dbReference>
<proteinExistence type="predicted"/>
<dbReference type="PANTHER" id="PTHR33932:SF4">
    <property type="entry name" value="NA(+)_H(+) ANTIPORTER SUBUNIT B"/>
    <property type="match status" value="1"/>
</dbReference>
<evidence type="ECO:0000313" key="8">
    <source>
        <dbReference type="EMBL" id="HHP67580.1"/>
    </source>
</evidence>
<feature type="transmembrane region" description="Helical" evidence="6">
    <location>
        <begin position="80"/>
        <end position="99"/>
    </location>
</feature>
<evidence type="ECO:0000256" key="1">
    <source>
        <dbReference type="ARBA" id="ARBA00004651"/>
    </source>
</evidence>
<dbReference type="PANTHER" id="PTHR33932">
    <property type="entry name" value="NA(+)/H(+) ANTIPORTER SUBUNIT B"/>
    <property type="match status" value="1"/>
</dbReference>
<feature type="transmembrane region" description="Helical" evidence="6">
    <location>
        <begin position="7"/>
        <end position="25"/>
    </location>
</feature>
<evidence type="ECO:0000256" key="4">
    <source>
        <dbReference type="ARBA" id="ARBA00022989"/>
    </source>
</evidence>
<dbReference type="EMBL" id="DRYK01000029">
    <property type="protein sequence ID" value="HHP67580.1"/>
    <property type="molecule type" value="Genomic_DNA"/>
</dbReference>
<comment type="subcellular location">
    <subcellularLocation>
        <location evidence="1">Cell membrane</location>
        <topology evidence="1">Multi-pass membrane protein</topology>
    </subcellularLocation>
</comment>
<keyword evidence="5 6" id="KW-0472">Membrane</keyword>
<dbReference type="AlphaFoldDB" id="A0A7J3XY34"/>